<accession>A0ABQ9V0U3</accession>
<evidence type="ECO:0000313" key="1">
    <source>
        <dbReference type="EMBL" id="KAK2102974.1"/>
    </source>
</evidence>
<dbReference type="EMBL" id="JASSZA010000009">
    <property type="protein sequence ID" value="KAK2102974.1"/>
    <property type="molecule type" value="Genomic_DNA"/>
</dbReference>
<sequence length="95" mass="10400">MVLGMLLGPPPPAPSVPRLCSWERSRLDLVWSEPSLARWARSLESPLCVPSTFVPPLGSRAPLLPGAQGQRPPPGFLPLGSRTRSFCLWTRKSMP</sequence>
<protein>
    <submittedName>
        <fullName evidence="1">Uncharacterized protein</fullName>
    </submittedName>
</protein>
<dbReference type="Proteomes" id="UP001266305">
    <property type="component" value="Unassembled WGS sequence"/>
</dbReference>
<keyword evidence="2" id="KW-1185">Reference proteome</keyword>
<proteinExistence type="predicted"/>
<reference evidence="1 2" key="1">
    <citation type="submission" date="2023-05" db="EMBL/GenBank/DDBJ databases">
        <title>B98-5 Cell Line De Novo Hybrid Assembly: An Optical Mapping Approach.</title>
        <authorList>
            <person name="Kananen K."/>
            <person name="Auerbach J.A."/>
            <person name="Kautto E."/>
            <person name="Blachly J.S."/>
        </authorList>
    </citation>
    <scope>NUCLEOTIDE SEQUENCE [LARGE SCALE GENOMIC DNA]</scope>
    <source>
        <strain evidence="1">B95-8</strain>
        <tissue evidence="1">Cell line</tissue>
    </source>
</reference>
<feature type="non-terminal residue" evidence="1">
    <location>
        <position position="95"/>
    </location>
</feature>
<evidence type="ECO:0000313" key="2">
    <source>
        <dbReference type="Proteomes" id="UP001266305"/>
    </source>
</evidence>
<organism evidence="1 2">
    <name type="scientific">Saguinus oedipus</name>
    <name type="common">Cotton-top tamarin</name>
    <name type="synonym">Oedipomidas oedipus</name>
    <dbReference type="NCBI Taxonomy" id="9490"/>
    <lineage>
        <taxon>Eukaryota</taxon>
        <taxon>Metazoa</taxon>
        <taxon>Chordata</taxon>
        <taxon>Craniata</taxon>
        <taxon>Vertebrata</taxon>
        <taxon>Euteleostomi</taxon>
        <taxon>Mammalia</taxon>
        <taxon>Eutheria</taxon>
        <taxon>Euarchontoglires</taxon>
        <taxon>Primates</taxon>
        <taxon>Haplorrhini</taxon>
        <taxon>Platyrrhini</taxon>
        <taxon>Cebidae</taxon>
        <taxon>Callitrichinae</taxon>
        <taxon>Saguinus</taxon>
    </lineage>
</organism>
<name>A0ABQ9V0U3_SAGOE</name>
<gene>
    <name evidence="1" type="ORF">P7K49_020641</name>
</gene>
<comment type="caution">
    <text evidence="1">The sequence shown here is derived from an EMBL/GenBank/DDBJ whole genome shotgun (WGS) entry which is preliminary data.</text>
</comment>